<gene>
    <name evidence="5" type="ORF">AX774_g938</name>
</gene>
<protein>
    <submittedName>
        <fullName evidence="5">1-acyl-sn-glycerol-3-phosphate acyltransferase alpha</fullName>
    </submittedName>
</protein>
<feature type="domain" description="Phospholipid/glycerol acyltransferase" evidence="4">
    <location>
        <begin position="4"/>
        <end position="55"/>
    </location>
</feature>
<evidence type="ECO:0000313" key="6">
    <source>
        <dbReference type="Proteomes" id="UP000188320"/>
    </source>
</evidence>
<keyword evidence="1 5" id="KW-0808">Transferase</keyword>
<name>A0A1R1PWZ0_ZANCU</name>
<dbReference type="PANTHER" id="PTHR10434:SF11">
    <property type="entry name" value="1-ACYL-SN-GLYCEROL-3-PHOSPHATE ACYLTRANSFERASE"/>
    <property type="match status" value="1"/>
</dbReference>
<evidence type="ECO:0000256" key="1">
    <source>
        <dbReference type="ARBA" id="ARBA00022679"/>
    </source>
</evidence>
<dbReference type="OrthoDB" id="202234at2759"/>
<feature type="compositionally biased region" description="Polar residues" evidence="3">
    <location>
        <begin position="99"/>
        <end position="111"/>
    </location>
</feature>
<sequence length="158" mass="17888">MFKKAGKKLKEKDVGVIVFPEGTRYNDPEKAGMLPFKKGAFLLAKYAKCPIIPIVAMDLHNLYSDPHKWCVPGVIKIRVLPPIWLDQENSRTDAKESNNRNANDSENSTSEAGRHPDTGVSVEKLMQDTWDLMYKNLLEISDPRMDIEALRSESKKSV</sequence>
<dbReference type="PANTHER" id="PTHR10434">
    <property type="entry name" value="1-ACYL-SN-GLYCEROL-3-PHOSPHATE ACYLTRANSFERASE"/>
    <property type="match status" value="1"/>
</dbReference>
<dbReference type="Pfam" id="PF01553">
    <property type="entry name" value="Acyltransferase"/>
    <property type="match status" value="1"/>
</dbReference>
<reference evidence="6" key="1">
    <citation type="submission" date="2017-01" db="EMBL/GenBank/DDBJ databases">
        <authorList>
            <person name="Wang Y."/>
            <person name="White M."/>
            <person name="Kvist S."/>
            <person name="Moncalvo J.-M."/>
        </authorList>
    </citation>
    <scope>NUCLEOTIDE SEQUENCE [LARGE SCALE GENOMIC DNA]</scope>
    <source>
        <strain evidence="6">COL-18-3</strain>
    </source>
</reference>
<dbReference type="InterPro" id="IPR002123">
    <property type="entry name" value="Plipid/glycerol_acylTrfase"/>
</dbReference>
<dbReference type="CDD" id="cd07989">
    <property type="entry name" value="LPLAT_AGPAT-like"/>
    <property type="match status" value="1"/>
</dbReference>
<accession>A0A1R1PWZ0</accession>
<dbReference type="EMBL" id="LSSK01000074">
    <property type="protein sequence ID" value="OMH85506.1"/>
    <property type="molecule type" value="Genomic_DNA"/>
</dbReference>
<dbReference type="GO" id="GO:0006654">
    <property type="term" value="P:phosphatidic acid biosynthetic process"/>
    <property type="evidence" value="ECO:0007669"/>
    <property type="project" value="TreeGrafter"/>
</dbReference>
<organism evidence="5 6">
    <name type="scientific">Zancudomyces culisetae</name>
    <name type="common">Gut fungus</name>
    <name type="synonym">Smittium culisetae</name>
    <dbReference type="NCBI Taxonomy" id="1213189"/>
    <lineage>
        <taxon>Eukaryota</taxon>
        <taxon>Fungi</taxon>
        <taxon>Fungi incertae sedis</taxon>
        <taxon>Zoopagomycota</taxon>
        <taxon>Kickxellomycotina</taxon>
        <taxon>Harpellomycetes</taxon>
        <taxon>Harpellales</taxon>
        <taxon>Legeriomycetaceae</taxon>
        <taxon>Zancudomyces</taxon>
    </lineage>
</organism>
<dbReference type="Proteomes" id="UP000188320">
    <property type="component" value="Unassembled WGS sequence"/>
</dbReference>
<evidence type="ECO:0000259" key="4">
    <source>
        <dbReference type="Pfam" id="PF01553"/>
    </source>
</evidence>
<dbReference type="SUPFAM" id="SSF69593">
    <property type="entry name" value="Glycerol-3-phosphate (1)-acyltransferase"/>
    <property type="match status" value="1"/>
</dbReference>
<keyword evidence="6" id="KW-1185">Reference proteome</keyword>
<comment type="caution">
    <text evidence="5">The sequence shown here is derived from an EMBL/GenBank/DDBJ whole genome shotgun (WGS) entry which is preliminary data.</text>
</comment>
<evidence type="ECO:0000256" key="3">
    <source>
        <dbReference type="SAM" id="MobiDB-lite"/>
    </source>
</evidence>
<keyword evidence="2 5" id="KW-0012">Acyltransferase</keyword>
<evidence type="ECO:0000313" key="5">
    <source>
        <dbReference type="EMBL" id="OMH85506.1"/>
    </source>
</evidence>
<dbReference type="GO" id="GO:0005783">
    <property type="term" value="C:endoplasmic reticulum"/>
    <property type="evidence" value="ECO:0007669"/>
    <property type="project" value="TreeGrafter"/>
</dbReference>
<evidence type="ECO:0000256" key="2">
    <source>
        <dbReference type="ARBA" id="ARBA00023315"/>
    </source>
</evidence>
<dbReference type="GO" id="GO:0003841">
    <property type="term" value="F:1-acylglycerol-3-phosphate O-acyltransferase activity"/>
    <property type="evidence" value="ECO:0007669"/>
    <property type="project" value="TreeGrafter"/>
</dbReference>
<feature type="region of interest" description="Disordered" evidence="3">
    <location>
        <begin position="90"/>
        <end position="120"/>
    </location>
</feature>
<dbReference type="AlphaFoldDB" id="A0A1R1PWZ0"/>
<proteinExistence type="predicted"/>